<proteinExistence type="predicted"/>
<dbReference type="VEuPathDB" id="FungiDB:HpaG810025"/>
<protein>
    <submittedName>
        <fullName evidence="1">Uncharacterized protein</fullName>
    </submittedName>
</protein>
<accession>M4BU38</accession>
<dbReference type="EnsemblProtists" id="HpaT810025">
    <property type="protein sequence ID" value="HpaP810025"/>
    <property type="gene ID" value="HpaG810025"/>
</dbReference>
<dbReference type="HOGENOM" id="CLU_1942118_0_0_1"/>
<name>M4BU38_HYAAE</name>
<dbReference type="Proteomes" id="UP000011713">
    <property type="component" value="Unassembled WGS sequence"/>
</dbReference>
<dbReference type="EMBL" id="JH597899">
    <property type="status" value="NOT_ANNOTATED_CDS"/>
    <property type="molecule type" value="Genomic_DNA"/>
</dbReference>
<dbReference type="AlphaFoldDB" id="M4BU38"/>
<sequence>MTLCRLPTTKRDFSPLSNICSKFQPRVFNTQLTSNHPESVKKHLKKLPELSKSVKKPLKKSPQLSRLWTLKWIDSNHVKSTPLQEGVGLPAEVLPEIEPQLRRQYEEYYLERKCLDKFLALFEEGWHSAN</sequence>
<evidence type="ECO:0000313" key="1">
    <source>
        <dbReference type="EnsemblProtists" id="HpaP810025"/>
    </source>
</evidence>
<reference evidence="2" key="1">
    <citation type="journal article" date="2010" name="Science">
        <title>Signatures of adaptation to obligate biotrophy in the Hyaloperonospora arabidopsidis genome.</title>
        <authorList>
            <person name="Baxter L."/>
            <person name="Tripathy S."/>
            <person name="Ishaque N."/>
            <person name="Boot N."/>
            <person name="Cabral A."/>
            <person name="Kemen E."/>
            <person name="Thines M."/>
            <person name="Ah-Fong A."/>
            <person name="Anderson R."/>
            <person name="Badejoko W."/>
            <person name="Bittner-Eddy P."/>
            <person name="Boore J.L."/>
            <person name="Chibucos M.C."/>
            <person name="Coates M."/>
            <person name="Dehal P."/>
            <person name="Delehaunty K."/>
            <person name="Dong S."/>
            <person name="Downton P."/>
            <person name="Dumas B."/>
            <person name="Fabro G."/>
            <person name="Fronick C."/>
            <person name="Fuerstenberg S.I."/>
            <person name="Fulton L."/>
            <person name="Gaulin E."/>
            <person name="Govers F."/>
            <person name="Hughes L."/>
            <person name="Humphray S."/>
            <person name="Jiang R.H."/>
            <person name="Judelson H."/>
            <person name="Kamoun S."/>
            <person name="Kyung K."/>
            <person name="Meijer H."/>
            <person name="Minx P."/>
            <person name="Morris P."/>
            <person name="Nelson J."/>
            <person name="Phuntumart V."/>
            <person name="Qutob D."/>
            <person name="Rehmany A."/>
            <person name="Rougon-Cardoso A."/>
            <person name="Ryden P."/>
            <person name="Torto-Alalibo T."/>
            <person name="Studholme D."/>
            <person name="Wang Y."/>
            <person name="Win J."/>
            <person name="Wood J."/>
            <person name="Clifton S.W."/>
            <person name="Rogers J."/>
            <person name="Van den Ackerveken G."/>
            <person name="Jones J.D."/>
            <person name="McDowell J.M."/>
            <person name="Beynon J."/>
            <person name="Tyler B.M."/>
        </authorList>
    </citation>
    <scope>NUCLEOTIDE SEQUENCE [LARGE SCALE GENOMIC DNA]</scope>
    <source>
        <strain evidence="2">Emoy2</strain>
    </source>
</reference>
<organism evidence="1 2">
    <name type="scientific">Hyaloperonospora arabidopsidis (strain Emoy2)</name>
    <name type="common">Downy mildew agent</name>
    <name type="synonym">Peronospora arabidopsidis</name>
    <dbReference type="NCBI Taxonomy" id="559515"/>
    <lineage>
        <taxon>Eukaryota</taxon>
        <taxon>Sar</taxon>
        <taxon>Stramenopiles</taxon>
        <taxon>Oomycota</taxon>
        <taxon>Peronosporomycetes</taxon>
        <taxon>Peronosporales</taxon>
        <taxon>Peronosporaceae</taxon>
        <taxon>Hyaloperonospora</taxon>
    </lineage>
</organism>
<dbReference type="InParanoid" id="M4BU38"/>
<keyword evidence="2" id="KW-1185">Reference proteome</keyword>
<reference evidence="1" key="2">
    <citation type="submission" date="2015-06" db="UniProtKB">
        <authorList>
            <consortium name="EnsemblProtists"/>
        </authorList>
    </citation>
    <scope>IDENTIFICATION</scope>
    <source>
        <strain evidence="1">Emoy2</strain>
    </source>
</reference>
<dbReference type="EnsemblProtists" id="HpaT810026">
    <property type="protein sequence ID" value="HpaP810026"/>
    <property type="gene ID" value="HpaG810026"/>
</dbReference>
<evidence type="ECO:0000313" key="2">
    <source>
        <dbReference type="Proteomes" id="UP000011713"/>
    </source>
</evidence>